<dbReference type="Proteomes" id="UP000717364">
    <property type="component" value="Unassembled WGS sequence"/>
</dbReference>
<evidence type="ECO:0000313" key="2">
    <source>
        <dbReference type="Proteomes" id="UP000717364"/>
    </source>
</evidence>
<proteinExistence type="predicted"/>
<evidence type="ECO:0000313" key="1">
    <source>
        <dbReference type="EMBL" id="MBT9315406.1"/>
    </source>
</evidence>
<reference evidence="1" key="2">
    <citation type="journal article" date="2021" name="Mar. Drugs">
        <title>Genome Reduction and Secondary Metabolism of the Marine Sponge-Associated Cyanobacterium Leptothoe.</title>
        <authorList>
            <person name="Konstantinou D."/>
            <person name="Popin R.V."/>
            <person name="Fewer D.P."/>
            <person name="Sivonen K."/>
            <person name="Gkelis S."/>
        </authorList>
    </citation>
    <scope>NUCLEOTIDE SEQUENCE</scope>
    <source>
        <strain evidence="1">TAU-MAC 1115</strain>
    </source>
</reference>
<organism evidence="1 2">
    <name type="scientific">Leptothoe spongobia TAU-MAC 1115</name>
    <dbReference type="NCBI Taxonomy" id="1967444"/>
    <lineage>
        <taxon>Bacteria</taxon>
        <taxon>Bacillati</taxon>
        <taxon>Cyanobacteriota</taxon>
        <taxon>Cyanophyceae</taxon>
        <taxon>Nodosilineales</taxon>
        <taxon>Cymatolegaceae</taxon>
        <taxon>Leptothoe</taxon>
        <taxon>Leptothoe spongobia</taxon>
    </lineage>
</organism>
<dbReference type="EMBL" id="JADOES010000011">
    <property type="protein sequence ID" value="MBT9315406.1"/>
    <property type="molecule type" value="Genomic_DNA"/>
</dbReference>
<accession>A0A947DEF6</accession>
<dbReference type="AlphaFoldDB" id="A0A947DEF6"/>
<reference evidence="1" key="1">
    <citation type="submission" date="2020-11" db="EMBL/GenBank/DDBJ databases">
        <authorList>
            <person name="Konstantinou D."/>
            <person name="Gkelis S."/>
            <person name="Popin R."/>
            <person name="Fewer D."/>
            <person name="Sivonen K."/>
        </authorList>
    </citation>
    <scope>NUCLEOTIDE SEQUENCE</scope>
    <source>
        <strain evidence="1">TAU-MAC 1115</strain>
    </source>
</reference>
<keyword evidence="2" id="KW-1185">Reference proteome</keyword>
<protein>
    <submittedName>
        <fullName evidence="1">Uncharacterized protein</fullName>
    </submittedName>
</protein>
<sequence length="135" mass="15531">MGKQLKFWFLATLTTLMVLAGSILQMGEPLMATQTFSDIAIADQLYIQYPDIPRAPEANTTLLSRFIDYHLNTQARPAHYHLDWELSMADYLDAAYGNRAQQSSTVAYTDKQTMKDLSRQQRHDLVRSLEQRFAQ</sequence>
<dbReference type="RefSeq" id="WP_215608472.1">
    <property type="nucleotide sequence ID" value="NZ_JADOES010000011.1"/>
</dbReference>
<comment type="caution">
    <text evidence="1">The sequence shown here is derived from an EMBL/GenBank/DDBJ whole genome shotgun (WGS) entry which is preliminary data.</text>
</comment>
<gene>
    <name evidence="1" type="ORF">IXB50_08210</name>
</gene>
<name>A0A947DEF6_9CYAN</name>